<dbReference type="InterPro" id="IPR010296">
    <property type="entry name" value="DUF899_thioredox"/>
</dbReference>
<evidence type="ECO:0000313" key="1">
    <source>
        <dbReference type="EMBL" id="MCY0094550.1"/>
    </source>
</evidence>
<gene>
    <name evidence="1" type="ORF">OEG82_11000</name>
</gene>
<keyword evidence="2" id="KW-1185">Reference proteome</keyword>
<accession>A0ABT3YF77</accession>
<reference evidence="1" key="1">
    <citation type="submission" date="2022-10" db="EMBL/GenBank/DDBJ databases">
        <title>Hoeflea sp. J2-29, isolated from marine algae.</title>
        <authorList>
            <person name="Kristyanto S."/>
            <person name="Kim J.M."/>
            <person name="Jeon C.O."/>
        </authorList>
    </citation>
    <scope>NUCLEOTIDE SEQUENCE</scope>
    <source>
        <strain evidence="1">J2-29</strain>
    </source>
</reference>
<name>A0ABT3YF77_9HYPH</name>
<comment type="caution">
    <text evidence="1">The sequence shown here is derived from an EMBL/GenBank/DDBJ whole genome shotgun (WGS) entry which is preliminary data.</text>
</comment>
<dbReference type="Proteomes" id="UP001081283">
    <property type="component" value="Unassembled WGS sequence"/>
</dbReference>
<sequence>MNRIVDEAEWMEAHARQLAQEKAATEALDRIAADRRRLPWLRVKTDYRFTGPAGDTDLEGLFEGRSQLIVYHHMLKPADPAPCAGCSMFGDHIPHLAHLNARDVTLAFVARAPSPEIERYKRRMGWSMPFYQSIDSFGDDFGIDRGFGLNVFLRTDDGIMRTYYTSYRGVETLGTPMALLDITPYGRQETWQDAPEGVPQDAPYQWWRRHDEYDAQPSAPSAARRLARAQA</sequence>
<dbReference type="EMBL" id="JAOVZQ010000001">
    <property type="protein sequence ID" value="MCY0094550.1"/>
    <property type="molecule type" value="Genomic_DNA"/>
</dbReference>
<dbReference type="Pfam" id="PF05988">
    <property type="entry name" value="DUF899"/>
    <property type="match status" value="1"/>
</dbReference>
<dbReference type="RefSeq" id="WP_267612495.1">
    <property type="nucleotide sequence ID" value="NZ_JAOVZQ010000001.1"/>
</dbReference>
<organism evidence="1 2">
    <name type="scientific">Hoeflea ulvae</name>
    <dbReference type="NCBI Taxonomy" id="2983764"/>
    <lineage>
        <taxon>Bacteria</taxon>
        <taxon>Pseudomonadati</taxon>
        <taxon>Pseudomonadota</taxon>
        <taxon>Alphaproteobacteria</taxon>
        <taxon>Hyphomicrobiales</taxon>
        <taxon>Rhizobiaceae</taxon>
        <taxon>Hoeflea</taxon>
    </lineage>
</organism>
<protein>
    <submittedName>
        <fullName evidence="1">DUF899 domain-containing protein</fullName>
    </submittedName>
</protein>
<proteinExistence type="predicted"/>
<evidence type="ECO:0000313" key="2">
    <source>
        <dbReference type="Proteomes" id="UP001081283"/>
    </source>
</evidence>